<dbReference type="EMBL" id="BPVZ01000066">
    <property type="protein sequence ID" value="GKV24670.1"/>
    <property type="molecule type" value="Genomic_DNA"/>
</dbReference>
<evidence type="ECO:0000313" key="1">
    <source>
        <dbReference type="EMBL" id="GKV24670.1"/>
    </source>
</evidence>
<gene>
    <name evidence="1" type="ORF">SLEP1_g34254</name>
</gene>
<accession>A0AAV5KJ92</accession>
<name>A0AAV5KJ92_9ROSI</name>
<dbReference type="AlphaFoldDB" id="A0AAV5KJ92"/>
<protein>
    <submittedName>
        <fullName evidence="1">Uncharacterized protein</fullName>
    </submittedName>
</protein>
<evidence type="ECO:0000313" key="2">
    <source>
        <dbReference type="Proteomes" id="UP001054252"/>
    </source>
</evidence>
<sequence>MLAIEDNEKVLKSATLTAPQTYQARVDFYLISIARKFQRL</sequence>
<reference evidence="1 2" key="1">
    <citation type="journal article" date="2021" name="Commun. Biol.">
        <title>The genome of Shorea leprosula (Dipterocarpaceae) highlights the ecological relevance of drought in aseasonal tropical rainforests.</title>
        <authorList>
            <person name="Ng K.K.S."/>
            <person name="Kobayashi M.J."/>
            <person name="Fawcett J.A."/>
            <person name="Hatakeyama M."/>
            <person name="Paape T."/>
            <person name="Ng C.H."/>
            <person name="Ang C.C."/>
            <person name="Tnah L.H."/>
            <person name="Lee C.T."/>
            <person name="Nishiyama T."/>
            <person name="Sese J."/>
            <person name="O'Brien M.J."/>
            <person name="Copetti D."/>
            <person name="Mohd Noor M.I."/>
            <person name="Ong R.C."/>
            <person name="Putra M."/>
            <person name="Sireger I.Z."/>
            <person name="Indrioko S."/>
            <person name="Kosugi Y."/>
            <person name="Izuno A."/>
            <person name="Isagi Y."/>
            <person name="Lee S.L."/>
            <person name="Shimizu K.K."/>
        </authorList>
    </citation>
    <scope>NUCLEOTIDE SEQUENCE [LARGE SCALE GENOMIC DNA]</scope>
    <source>
        <strain evidence="1">214</strain>
    </source>
</reference>
<proteinExistence type="predicted"/>
<comment type="caution">
    <text evidence="1">The sequence shown here is derived from an EMBL/GenBank/DDBJ whole genome shotgun (WGS) entry which is preliminary data.</text>
</comment>
<keyword evidence="2" id="KW-1185">Reference proteome</keyword>
<organism evidence="1 2">
    <name type="scientific">Rubroshorea leprosula</name>
    <dbReference type="NCBI Taxonomy" id="152421"/>
    <lineage>
        <taxon>Eukaryota</taxon>
        <taxon>Viridiplantae</taxon>
        <taxon>Streptophyta</taxon>
        <taxon>Embryophyta</taxon>
        <taxon>Tracheophyta</taxon>
        <taxon>Spermatophyta</taxon>
        <taxon>Magnoliopsida</taxon>
        <taxon>eudicotyledons</taxon>
        <taxon>Gunneridae</taxon>
        <taxon>Pentapetalae</taxon>
        <taxon>rosids</taxon>
        <taxon>malvids</taxon>
        <taxon>Malvales</taxon>
        <taxon>Dipterocarpaceae</taxon>
        <taxon>Rubroshorea</taxon>
    </lineage>
</organism>
<dbReference type="Proteomes" id="UP001054252">
    <property type="component" value="Unassembled WGS sequence"/>
</dbReference>